<organism evidence="1 2">
    <name type="scientific">Solemya velesiana gill symbiont</name>
    <dbReference type="NCBI Taxonomy" id="1918948"/>
    <lineage>
        <taxon>Bacteria</taxon>
        <taxon>Pseudomonadati</taxon>
        <taxon>Pseudomonadota</taxon>
        <taxon>Gammaproteobacteria</taxon>
        <taxon>sulfur-oxidizing symbionts</taxon>
    </lineage>
</organism>
<dbReference type="NCBIfam" id="TIGR02532">
    <property type="entry name" value="IV_pilin_GFxxxE"/>
    <property type="match status" value="1"/>
</dbReference>
<dbReference type="InterPro" id="IPR013362">
    <property type="entry name" value="Pilus_4_PilV"/>
</dbReference>
<dbReference type="InterPro" id="IPR012902">
    <property type="entry name" value="N_methyl_site"/>
</dbReference>
<accession>A0A1T2KRY7</accession>
<evidence type="ECO:0000313" key="1">
    <source>
        <dbReference type="EMBL" id="OOZ35628.1"/>
    </source>
</evidence>
<reference evidence="1 2" key="1">
    <citation type="submission" date="2016-11" db="EMBL/GenBank/DDBJ databases">
        <title>Mixed transmission modes and dynamic genome evolution in an obligate animal-bacterial symbiosis.</title>
        <authorList>
            <person name="Russell S.L."/>
            <person name="Corbett-Detig R.B."/>
            <person name="Cavanaugh C.M."/>
        </authorList>
    </citation>
    <scope>NUCLEOTIDE SEQUENCE [LARGE SCALE GENOMIC DNA]</scope>
    <source>
        <strain evidence="1">Se-Cadez</strain>
    </source>
</reference>
<name>A0A1T2KRY7_9GAMM</name>
<dbReference type="AlphaFoldDB" id="A0A1T2KRY7"/>
<comment type="caution">
    <text evidence="1">The sequence shown here is derived from an EMBL/GenBank/DDBJ whole genome shotgun (WGS) entry which is preliminary data.</text>
</comment>
<protein>
    <submittedName>
        <fullName evidence="1">Type IV pilus modification protein PilV</fullName>
    </submittedName>
</protein>
<dbReference type="EMBL" id="MPRJ01000089">
    <property type="protein sequence ID" value="OOZ35628.1"/>
    <property type="molecule type" value="Genomic_DNA"/>
</dbReference>
<sequence length="159" mass="16938">MTLIEVLVAVVILAVGLLGLAGLQVHGLRNIAVSANHSQAAIITNELVERIHLNRDNFAGELGLGTDAYLSSECPAYGSLNTADVAVQDLCRLVMKDSDGDAIPDIKEDRIGRFKLLSIGECAVADCPAGGFYTITITWDELAGTGDDREVSYTVDFMP</sequence>
<gene>
    <name evidence="1" type="ORF">BOW51_11165</name>
</gene>
<keyword evidence="2" id="KW-1185">Reference proteome</keyword>
<proteinExistence type="predicted"/>
<dbReference type="NCBIfam" id="TIGR02523">
    <property type="entry name" value="type_IV_pilV"/>
    <property type="match status" value="1"/>
</dbReference>
<evidence type="ECO:0000313" key="2">
    <source>
        <dbReference type="Proteomes" id="UP000190896"/>
    </source>
</evidence>
<dbReference type="Proteomes" id="UP000190896">
    <property type="component" value="Unassembled WGS sequence"/>
</dbReference>